<name>A0ABS4TLE6_9PSEU</name>
<evidence type="ECO:0000313" key="3">
    <source>
        <dbReference type="Proteomes" id="UP001519332"/>
    </source>
</evidence>
<organism evidence="2 3">
    <name type="scientific">Kibdelosporangium banguiense</name>
    <dbReference type="NCBI Taxonomy" id="1365924"/>
    <lineage>
        <taxon>Bacteria</taxon>
        <taxon>Bacillati</taxon>
        <taxon>Actinomycetota</taxon>
        <taxon>Actinomycetes</taxon>
        <taxon>Pseudonocardiales</taxon>
        <taxon>Pseudonocardiaceae</taxon>
        <taxon>Kibdelosporangium</taxon>
    </lineage>
</organism>
<proteinExistence type="predicted"/>
<gene>
    <name evidence="2" type="ORF">JOF56_005612</name>
</gene>
<feature type="region of interest" description="Disordered" evidence="1">
    <location>
        <begin position="23"/>
        <end position="45"/>
    </location>
</feature>
<dbReference type="Proteomes" id="UP001519332">
    <property type="component" value="Unassembled WGS sequence"/>
</dbReference>
<accession>A0ABS4TLE6</accession>
<evidence type="ECO:0000313" key="2">
    <source>
        <dbReference type="EMBL" id="MBP2325227.1"/>
    </source>
</evidence>
<dbReference type="EMBL" id="JAGINW010000001">
    <property type="protein sequence ID" value="MBP2325227.1"/>
    <property type="molecule type" value="Genomic_DNA"/>
</dbReference>
<comment type="caution">
    <text evidence="2">The sequence shown here is derived from an EMBL/GenBank/DDBJ whole genome shotgun (WGS) entry which is preliminary data.</text>
</comment>
<protein>
    <submittedName>
        <fullName evidence="2">Uncharacterized protein</fullName>
    </submittedName>
</protein>
<sequence length="253" mass="27639">MAWRVARALDTLLGQLNQLAPGRNMASDGSIGDTSHQNRTSDHNPWYGPGIVTARDFTHDPAGGLDCHWLAERLIASGDNRIKYIIWHKRIWQGSWGAYSGPNPHTSHLHLSVVASPACDDTRPWNLGTTEEVDLDANQDLMLRQIHEQLTRAWPSFLDGRKGFTLVDYARNLDVHANTIKMAMAELSDDEAKVIAAIREINDVQTAQLLAELTKLSAGGADPAVIAKMLAGLLGPELAPLVAAELGKRLSTT</sequence>
<evidence type="ECO:0000256" key="1">
    <source>
        <dbReference type="SAM" id="MobiDB-lite"/>
    </source>
</evidence>
<reference evidence="2 3" key="1">
    <citation type="submission" date="2021-03" db="EMBL/GenBank/DDBJ databases">
        <title>Sequencing the genomes of 1000 actinobacteria strains.</title>
        <authorList>
            <person name="Klenk H.-P."/>
        </authorList>
    </citation>
    <scope>NUCLEOTIDE SEQUENCE [LARGE SCALE GENOMIC DNA]</scope>
    <source>
        <strain evidence="2 3">DSM 46670</strain>
    </source>
</reference>
<dbReference type="RefSeq" id="WP_209642454.1">
    <property type="nucleotide sequence ID" value="NZ_JAGINW010000001.1"/>
</dbReference>
<keyword evidence="3" id="KW-1185">Reference proteome</keyword>